<dbReference type="Proteomes" id="UP000190235">
    <property type="component" value="Chromosome I"/>
</dbReference>
<evidence type="ECO:0000256" key="2">
    <source>
        <dbReference type="ARBA" id="ARBA00023125"/>
    </source>
</evidence>
<dbReference type="InterPro" id="IPR011010">
    <property type="entry name" value="DNA_brk_join_enz"/>
</dbReference>
<feature type="domain" description="Tyr recombinase" evidence="4">
    <location>
        <begin position="218"/>
        <end position="404"/>
    </location>
</feature>
<evidence type="ECO:0000259" key="4">
    <source>
        <dbReference type="PROSITE" id="PS51898"/>
    </source>
</evidence>
<dbReference type="InterPro" id="IPR050090">
    <property type="entry name" value="Tyrosine_recombinase_XerCD"/>
</dbReference>
<dbReference type="InterPro" id="IPR010998">
    <property type="entry name" value="Integrase_recombinase_N"/>
</dbReference>
<dbReference type="InterPro" id="IPR013762">
    <property type="entry name" value="Integrase-like_cat_sf"/>
</dbReference>
<evidence type="ECO:0000256" key="1">
    <source>
        <dbReference type="ARBA" id="ARBA00022829"/>
    </source>
</evidence>
<keyword evidence="6" id="KW-1185">Reference proteome</keyword>
<dbReference type="PANTHER" id="PTHR30349:SF81">
    <property type="entry name" value="TYROSINE RECOMBINASE XERC"/>
    <property type="match status" value="1"/>
</dbReference>
<dbReference type="Gene3D" id="1.10.443.10">
    <property type="entry name" value="Intergrase catalytic core"/>
    <property type="match status" value="1"/>
</dbReference>
<dbReference type="SUPFAM" id="SSF56349">
    <property type="entry name" value="DNA breaking-rejoining enzymes"/>
    <property type="match status" value="1"/>
</dbReference>
<dbReference type="GO" id="GO:0015074">
    <property type="term" value="P:DNA integration"/>
    <property type="evidence" value="ECO:0007669"/>
    <property type="project" value="InterPro"/>
</dbReference>
<dbReference type="InterPro" id="IPR002104">
    <property type="entry name" value="Integrase_catalytic"/>
</dbReference>
<organism evidence="5 6">
    <name type="scientific">Salegentibacter salegens</name>
    <dbReference type="NCBI Taxonomy" id="143223"/>
    <lineage>
        <taxon>Bacteria</taxon>
        <taxon>Pseudomonadati</taxon>
        <taxon>Bacteroidota</taxon>
        <taxon>Flavobacteriia</taxon>
        <taxon>Flavobacteriales</taxon>
        <taxon>Flavobacteriaceae</taxon>
        <taxon>Salegentibacter</taxon>
    </lineage>
</organism>
<evidence type="ECO:0000313" key="6">
    <source>
        <dbReference type="Proteomes" id="UP000190235"/>
    </source>
</evidence>
<dbReference type="EMBL" id="LT670848">
    <property type="protein sequence ID" value="SHM42886.1"/>
    <property type="molecule type" value="Genomic_DNA"/>
</dbReference>
<dbReference type="Pfam" id="PF00589">
    <property type="entry name" value="Phage_integrase"/>
    <property type="match status" value="1"/>
</dbReference>
<keyword evidence="2" id="KW-0238">DNA-binding</keyword>
<name>A0A1M7IPZ2_9FLAO</name>
<dbReference type="PROSITE" id="PS51898">
    <property type="entry name" value="TYR_RECOMBINASE"/>
    <property type="match status" value="1"/>
</dbReference>
<dbReference type="PANTHER" id="PTHR30349">
    <property type="entry name" value="PHAGE INTEGRASE-RELATED"/>
    <property type="match status" value="1"/>
</dbReference>
<dbReference type="GO" id="GO:0007059">
    <property type="term" value="P:chromosome segregation"/>
    <property type="evidence" value="ECO:0007669"/>
    <property type="project" value="UniProtKB-KW"/>
</dbReference>
<protein>
    <submittedName>
        <fullName evidence="5">Site-specific recombinase XerD</fullName>
    </submittedName>
</protein>
<keyword evidence="1" id="KW-0159">Chromosome partition</keyword>
<dbReference type="RefSeq" id="WP_079733946.1">
    <property type="nucleotide sequence ID" value="NZ_LT670848.1"/>
</dbReference>
<dbReference type="OrthoDB" id="9785687at2"/>
<evidence type="ECO:0000256" key="3">
    <source>
        <dbReference type="ARBA" id="ARBA00023172"/>
    </source>
</evidence>
<dbReference type="CDD" id="cd01188">
    <property type="entry name" value="INT_RitA_C_like"/>
    <property type="match status" value="1"/>
</dbReference>
<dbReference type="GO" id="GO:0006310">
    <property type="term" value="P:DNA recombination"/>
    <property type="evidence" value="ECO:0007669"/>
    <property type="project" value="UniProtKB-KW"/>
</dbReference>
<gene>
    <name evidence="5" type="ORF">SAMN05878281_0648</name>
</gene>
<accession>A0A1M7IPZ2</accession>
<dbReference type="AlphaFoldDB" id="A0A1M7IPZ2"/>
<dbReference type="GO" id="GO:0003677">
    <property type="term" value="F:DNA binding"/>
    <property type="evidence" value="ECO:0007669"/>
    <property type="project" value="UniProtKB-KW"/>
</dbReference>
<keyword evidence="3" id="KW-0233">DNA recombination</keyword>
<proteinExistence type="predicted"/>
<sequence length="423" mass="48580">MNEQIRAFNELMSEVGNYLESTHAYSGNTVGVYRRGWQRLKEFMVSHGIHNYDQKVEEQFLYYEFEGRKGRKLSKQEQFLANGTRKLTEFQATGQIKVPNLPPKKAPLVFDGVLGGAIVGFLDYKHREERLSAIRLHCYKRCLFLFLEYCNKNKIYAIKDIDLAVLLQYINTIDCGKTLIVPILSTLRGFLKYLFEQKLLGVDYSKKIPKYRIIGQPKLPSTYSKEEIEKLIVSVDRSSAIGKRNYAIILLAARLGLRASDISRLKFVNLHWDTSTIEIEQVKTGKELILPLLPDVGNAIIDYLKYGRAKSEEPCIFLSERPPYGYFSSSNVVTHIVQRAYIKAGINTKGKRFGPHSLRHSLGFRMLEESTVLPIISEVLGHKNTESTRYYLRIDLKSMQQCMLEVPPVSLDFYSQKGGVFYD</sequence>
<reference evidence="6" key="1">
    <citation type="submission" date="2016-11" db="EMBL/GenBank/DDBJ databases">
        <authorList>
            <person name="Varghese N."/>
            <person name="Submissions S."/>
        </authorList>
    </citation>
    <scope>NUCLEOTIDE SEQUENCE [LARGE SCALE GENOMIC DNA]</scope>
    <source>
        <strain evidence="6">ACAM 48</strain>
    </source>
</reference>
<dbReference type="STRING" id="143223.SAMN05878281_0648"/>
<evidence type="ECO:0000313" key="5">
    <source>
        <dbReference type="EMBL" id="SHM42886.1"/>
    </source>
</evidence>
<dbReference type="Gene3D" id="1.10.150.130">
    <property type="match status" value="1"/>
</dbReference>